<reference evidence="2 3" key="1">
    <citation type="submission" date="2017-12" db="EMBL/GenBank/DDBJ databases">
        <title>Complete genome sequence of Herbivorax saccincola GGR1, a novel Cellulosome-producing hydrolytic bacterium in a thermophilic biogas plant, established by Illumina and Nanopore MinION sequencing.</title>
        <authorList>
            <person name="Pechtl A."/>
            <person name="Ruckert C."/>
            <person name="Koeck D.E."/>
            <person name="Maus I."/>
            <person name="Winkler A."/>
            <person name="Kalinowski J."/>
            <person name="Puhler A."/>
            <person name="Schwarz W.W."/>
            <person name="Zverlov V.V."/>
            <person name="Schluter A."/>
            <person name="Liebl W."/>
        </authorList>
    </citation>
    <scope>NUCLEOTIDE SEQUENCE [LARGE SCALE GENOMIC DNA]</scope>
    <source>
        <strain evidence="3">SR1</strain>
    </source>
</reference>
<dbReference type="Proteomes" id="UP000233534">
    <property type="component" value="Chromosome"/>
</dbReference>
<feature type="transmembrane region" description="Helical" evidence="1">
    <location>
        <begin position="6"/>
        <end position="24"/>
    </location>
</feature>
<dbReference type="GO" id="GO:0003676">
    <property type="term" value="F:nucleic acid binding"/>
    <property type="evidence" value="ECO:0007669"/>
    <property type="project" value="InterPro"/>
</dbReference>
<sequence>MFESHWKWAVVLVIVLWNIITFIMMKIDKSKAEKSKWRIKEKTIFLSAFLSGAFGVLAGMYIFRHKTRHWSFKIGIPLIAIINLILIYFLYTL</sequence>
<accession>A0A2K9EAZ3</accession>
<dbReference type="PIRSF" id="PIRSF002599">
    <property type="entry name" value="Cold_shock_A"/>
    <property type="match status" value="1"/>
</dbReference>
<dbReference type="AlphaFoldDB" id="A0A2K9EAZ3"/>
<feature type="transmembrane region" description="Helical" evidence="1">
    <location>
        <begin position="44"/>
        <end position="64"/>
    </location>
</feature>
<name>A0A2K9EAZ3_9FIRM</name>
<dbReference type="Pfam" id="PF06961">
    <property type="entry name" value="DUF1294"/>
    <property type="match status" value="1"/>
</dbReference>
<keyword evidence="1" id="KW-0812">Transmembrane</keyword>
<gene>
    <name evidence="2" type="ORF">HVS_07035</name>
</gene>
<evidence type="ECO:0008006" key="4">
    <source>
        <dbReference type="Google" id="ProtNLM"/>
    </source>
</evidence>
<feature type="transmembrane region" description="Helical" evidence="1">
    <location>
        <begin position="70"/>
        <end position="91"/>
    </location>
</feature>
<dbReference type="InterPro" id="IPR010718">
    <property type="entry name" value="DUF1294"/>
</dbReference>
<evidence type="ECO:0000313" key="3">
    <source>
        <dbReference type="Proteomes" id="UP000233534"/>
    </source>
</evidence>
<dbReference type="EMBL" id="CP025197">
    <property type="protein sequence ID" value="AUG57324.1"/>
    <property type="molecule type" value="Genomic_DNA"/>
</dbReference>
<evidence type="ECO:0000313" key="2">
    <source>
        <dbReference type="EMBL" id="AUG57324.1"/>
    </source>
</evidence>
<protein>
    <recommendedName>
        <fullName evidence="4">DUF1294 domain-containing protein</fullName>
    </recommendedName>
</protein>
<proteinExistence type="predicted"/>
<dbReference type="KEGG" id="hsc:HVS_07035"/>
<dbReference type="InterPro" id="IPR012156">
    <property type="entry name" value="Cold_shock_CspA"/>
</dbReference>
<dbReference type="RefSeq" id="WP_202861498.1">
    <property type="nucleotide sequence ID" value="NZ_CP025197.1"/>
</dbReference>
<organism evidence="2 3">
    <name type="scientific">Acetivibrio saccincola</name>
    <dbReference type="NCBI Taxonomy" id="1677857"/>
    <lineage>
        <taxon>Bacteria</taxon>
        <taxon>Bacillati</taxon>
        <taxon>Bacillota</taxon>
        <taxon>Clostridia</taxon>
        <taxon>Eubacteriales</taxon>
        <taxon>Oscillospiraceae</taxon>
        <taxon>Acetivibrio</taxon>
    </lineage>
</organism>
<evidence type="ECO:0000256" key="1">
    <source>
        <dbReference type="SAM" id="Phobius"/>
    </source>
</evidence>
<keyword evidence="3" id="KW-1185">Reference proteome</keyword>
<keyword evidence="1" id="KW-0472">Membrane</keyword>
<keyword evidence="1" id="KW-1133">Transmembrane helix</keyword>